<dbReference type="AlphaFoldDB" id="A0A0R0K7A9"/>
<dbReference type="STRING" id="3847.A0A0R0K7A9"/>
<evidence type="ECO:0000313" key="2">
    <source>
        <dbReference type="EMBL" id="KRH62560.1"/>
    </source>
</evidence>
<evidence type="ECO:0000313" key="4">
    <source>
        <dbReference type="Proteomes" id="UP000008827"/>
    </source>
</evidence>
<gene>
    <name evidence="2" type="ORF">GLYMA_04G116200</name>
</gene>
<sequence length="85" mass="9427">MEVHSCTHGLCNLISKAKEILNELEGLLGDVTNAIQTTDGNLLALSDLDFDVELNEQVQLRRARKRALSSHILKNCGAFLFFLSL</sequence>
<dbReference type="Proteomes" id="UP000008827">
    <property type="component" value="Chromosome 4"/>
</dbReference>
<reference evidence="2" key="3">
    <citation type="submission" date="2018-07" db="EMBL/GenBank/DDBJ databases">
        <title>WGS assembly of Glycine max.</title>
        <authorList>
            <person name="Schmutz J."/>
            <person name="Cannon S."/>
            <person name="Schlueter J."/>
            <person name="Ma J."/>
            <person name="Mitros T."/>
            <person name="Nelson W."/>
            <person name="Hyten D."/>
            <person name="Song Q."/>
            <person name="Thelen J."/>
            <person name="Cheng J."/>
            <person name="Xu D."/>
            <person name="Hellsten U."/>
            <person name="May G."/>
            <person name="Yu Y."/>
            <person name="Sakurai T."/>
            <person name="Umezawa T."/>
            <person name="Bhattacharyya M."/>
            <person name="Sandhu D."/>
            <person name="Valliyodan B."/>
            <person name="Lindquist E."/>
            <person name="Peto M."/>
            <person name="Grant D."/>
            <person name="Shu S."/>
            <person name="Goodstein D."/>
            <person name="Barry K."/>
            <person name="Futrell-Griggs M."/>
            <person name="Abernathy B."/>
            <person name="Du J."/>
            <person name="Tian Z."/>
            <person name="Zhu L."/>
            <person name="Gill N."/>
            <person name="Joshi T."/>
            <person name="Libault M."/>
            <person name="Sethuraman A."/>
            <person name="Zhang X."/>
            <person name="Shinozaki K."/>
            <person name="Nguyen H."/>
            <person name="Wing R."/>
            <person name="Cregan P."/>
            <person name="Specht J."/>
            <person name="Grimwood J."/>
            <person name="Rokhsar D."/>
            <person name="Stacey G."/>
            <person name="Shoemaker R."/>
            <person name="Jackson S."/>
        </authorList>
    </citation>
    <scope>NUCLEOTIDE SEQUENCE</scope>
    <source>
        <tissue evidence="2">Callus</tissue>
    </source>
</reference>
<protein>
    <recommendedName>
        <fullName evidence="1">DUF7795 domain-containing protein</fullName>
    </recommendedName>
</protein>
<dbReference type="ExpressionAtlas" id="A0A0R0K7A9">
    <property type="expression patterns" value="baseline and differential"/>
</dbReference>
<feature type="domain" description="DUF7795" evidence="1">
    <location>
        <begin position="2"/>
        <end position="38"/>
    </location>
</feature>
<dbReference type="SMR" id="A0A0R0K7A9"/>
<name>A0A0R0K7A9_SOYBN</name>
<dbReference type="PaxDb" id="3847-GLYMA0086S00300.1"/>
<dbReference type="EnsemblPlants" id="KRH62560">
    <property type="protein sequence ID" value="KRH62560"/>
    <property type="gene ID" value="GLYMA_04G116200"/>
</dbReference>
<proteinExistence type="predicted"/>
<dbReference type="Pfam" id="PF25071">
    <property type="entry name" value="DUF7795"/>
    <property type="match status" value="1"/>
</dbReference>
<organism evidence="2">
    <name type="scientific">Glycine max</name>
    <name type="common">Soybean</name>
    <name type="synonym">Glycine hispida</name>
    <dbReference type="NCBI Taxonomy" id="3847"/>
    <lineage>
        <taxon>Eukaryota</taxon>
        <taxon>Viridiplantae</taxon>
        <taxon>Streptophyta</taxon>
        <taxon>Embryophyta</taxon>
        <taxon>Tracheophyta</taxon>
        <taxon>Spermatophyta</taxon>
        <taxon>Magnoliopsida</taxon>
        <taxon>eudicotyledons</taxon>
        <taxon>Gunneridae</taxon>
        <taxon>Pentapetalae</taxon>
        <taxon>rosids</taxon>
        <taxon>fabids</taxon>
        <taxon>Fabales</taxon>
        <taxon>Fabaceae</taxon>
        <taxon>Papilionoideae</taxon>
        <taxon>50 kb inversion clade</taxon>
        <taxon>NPAAA clade</taxon>
        <taxon>indigoferoid/millettioid clade</taxon>
        <taxon>Phaseoleae</taxon>
        <taxon>Glycine</taxon>
        <taxon>Glycine subgen. Soja</taxon>
    </lineage>
</organism>
<keyword evidence="4" id="KW-1185">Reference proteome</keyword>
<dbReference type="EMBL" id="CM000837">
    <property type="protein sequence ID" value="KRH62560.1"/>
    <property type="molecule type" value="Genomic_DNA"/>
</dbReference>
<reference evidence="2 3" key="1">
    <citation type="journal article" date="2010" name="Nature">
        <title>Genome sequence of the palaeopolyploid soybean.</title>
        <authorList>
            <person name="Schmutz J."/>
            <person name="Cannon S.B."/>
            <person name="Schlueter J."/>
            <person name="Ma J."/>
            <person name="Mitros T."/>
            <person name="Nelson W."/>
            <person name="Hyten D.L."/>
            <person name="Song Q."/>
            <person name="Thelen J.J."/>
            <person name="Cheng J."/>
            <person name="Xu D."/>
            <person name="Hellsten U."/>
            <person name="May G.D."/>
            <person name="Yu Y."/>
            <person name="Sakurai T."/>
            <person name="Umezawa T."/>
            <person name="Bhattacharyya M.K."/>
            <person name="Sandhu D."/>
            <person name="Valliyodan B."/>
            <person name="Lindquist E."/>
            <person name="Peto M."/>
            <person name="Grant D."/>
            <person name="Shu S."/>
            <person name="Goodstein D."/>
            <person name="Barry K."/>
            <person name="Futrell-Griggs M."/>
            <person name="Abernathy B."/>
            <person name="Du J."/>
            <person name="Tian Z."/>
            <person name="Zhu L."/>
            <person name="Gill N."/>
            <person name="Joshi T."/>
            <person name="Libault M."/>
            <person name="Sethuraman A."/>
            <person name="Zhang X.-C."/>
            <person name="Shinozaki K."/>
            <person name="Nguyen H.T."/>
            <person name="Wing R.A."/>
            <person name="Cregan P."/>
            <person name="Specht J."/>
            <person name="Grimwood J."/>
            <person name="Rokhsar D."/>
            <person name="Stacey G."/>
            <person name="Shoemaker R.C."/>
            <person name="Jackson S.A."/>
        </authorList>
    </citation>
    <scope>NUCLEOTIDE SEQUENCE [LARGE SCALE GENOMIC DNA]</scope>
    <source>
        <strain evidence="3">cv. Williams 82</strain>
        <tissue evidence="2">Callus</tissue>
    </source>
</reference>
<dbReference type="OrthoDB" id="744228at2759"/>
<reference evidence="3" key="2">
    <citation type="submission" date="2018-02" db="UniProtKB">
        <authorList>
            <consortium name="EnsemblPlants"/>
        </authorList>
    </citation>
    <scope>IDENTIFICATION</scope>
    <source>
        <strain evidence="3">Williams 82</strain>
    </source>
</reference>
<evidence type="ECO:0000259" key="1">
    <source>
        <dbReference type="Pfam" id="PF25071"/>
    </source>
</evidence>
<dbReference type="Gramene" id="KRH62560">
    <property type="protein sequence ID" value="KRH62560"/>
    <property type="gene ID" value="GLYMA_04G116200"/>
</dbReference>
<dbReference type="InParanoid" id="A0A0R0K7A9"/>
<dbReference type="InterPro" id="IPR056697">
    <property type="entry name" value="DUF7795"/>
</dbReference>
<evidence type="ECO:0000313" key="3">
    <source>
        <dbReference type="EnsemblPlants" id="KRH62560"/>
    </source>
</evidence>
<accession>A0A0R0K7A9</accession>